<dbReference type="InterPro" id="IPR045274">
    <property type="entry name" value="WAK-like"/>
</dbReference>
<dbReference type="EMBL" id="JAXUIC010000004">
    <property type="protein sequence ID" value="KAK4594586.1"/>
    <property type="molecule type" value="Genomic_DNA"/>
</dbReference>
<comment type="subcellular location">
    <subcellularLocation>
        <location evidence="1">Membrane</location>
        <topology evidence="1">Single-pass type I membrane protein</topology>
    </subcellularLocation>
</comment>
<feature type="chain" id="PRO_5043022099" description="Protein kinase domain-containing protein" evidence="15">
    <location>
        <begin position="23"/>
        <end position="689"/>
    </location>
</feature>
<evidence type="ECO:0000313" key="17">
    <source>
        <dbReference type="EMBL" id="KAK4594586.1"/>
    </source>
</evidence>
<dbReference type="FunFam" id="1.10.510.10:FF:000084">
    <property type="entry name" value="Wall-associated receptor kinase 2"/>
    <property type="match status" value="1"/>
</dbReference>
<comment type="catalytic activity">
    <reaction evidence="13">
        <text>L-seryl-[protein] + ATP = O-phospho-L-seryl-[protein] + ADP + H(+)</text>
        <dbReference type="Rhea" id="RHEA:17989"/>
        <dbReference type="Rhea" id="RHEA-COMP:9863"/>
        <dbReference type="Rhea" id="RHEA-COMP:11604"/>
        <dbReference type="ChEBI" id="CHEBI:15378"/>
        <dbReference type="ChEBI" id="CHEBI:29999"/>
        <dbReference type="ChEBI" id="CHEBI:30616"/>
        <dbReference type="ChEBI" id="CHEBI:83421"/>
        <dbReference type="ChEBI" id="CHEBI:456216"/>
    </reaction>
</comment>
<evidence type="ECO:0000256" key="9">
    <source>
        <dbReference type="ARBA" id="ARBA00022989"/>
    </source>
</evidence>
<evidence type="ECO:0000256" key="12">
    <source>
        <dbReference type="ARBA" id="ARBA00023180"/>
    </source>
</evidence>
<evidence type="ECO:0000313" key="18">
    <source>
        <dbReference type="Proteomes" id="UP001324115"/>
    </source>
</evidence>
<dbReference type="SMART" id="SM00220">
    <property type="entry name" value="S_TKc"/>
    <property type="match status" value="1"/>
</dbReference>
<dbReference type="InterPro" id="IPR011009">
    <property type="entry name" value="Kinase-like_dom_sf"/>
</dbReference>
<feature type="domain" description="Protein kinase" evidence="16">
    <location>
        <begin position="378"/>
        <end position="658"/>
    </location>
</feature>
<dbReference type="Pfam" id="PF13947">
    <property type="entry name" value="GUB_WAK_bind"/>
    <property type="match status" value="1"/>
</dbReference>
<dbReference type="InterPro" id="IPR008271">
    <property type="entry name" value="Ser/Thr_kinase_AS"/>
</dbReference>
<dbReference type="PROSITE" id="PS00108">
    <property type="entry name" value="PROTEIN_KINASE_ST"/>
    <property type="match status" value="1"/>
</dbReference>
<evidence type="ECO:0000256" key="2">
    <source>
        <dbReference type="ARBA" id="ARBA00022527"/>
    </source>
</evidence>
<evidence type="ECO:0000256" key="11">
    <source>
        <dbReference type="ARBA" id="ARBA00023157"/>
    </source>
</evidence>
<dbReference type="SUPFAM" id="SSF56112">
    <property type="entry name" value="Protein kinase-like (PK-like)"/>
    <property type="match status" value="1"/>
</dbReference>
<dbReference type="InterPro" id="IPR000719">
    <property type="entry name" value="Prot_kinase_dom"/>
</dbReference>
<gene>
    <name evidence="17" type="ORF">RGQ29_018317</name>
</gene>
<keyword evidence="11" id="KW-1015">Disulfide bond</keyword>
<dbReference type="GO" id="GO:0005524">
    <property type="term" value="F:ATP binding"/>
    <property type="evidence" value="ECO:0007669"/>
    <property type="project" value="UniProtKB-KW"/>
</dbReference>
<dbReference type="GO" id="GO:0030247">
    <property type="term" value="F:polysaccharide binding"/>
    <property type="evidence" value="ECO:0007669"/>
    <property type="project" value="InterPro"/>
</dbReference>
<comment type="catalytic activity">
    <reaction evidence="14">
        <text>L-threonyl-[protein] + ATP = O-phospho-L-threonyl-[protein] + ADP + H(+)</text>
        <dbReference type="Rhea" id="RHEA:46608"/>
        <dbReference type="Rhea" id="RHEA-COMP:11060"/>
        <dbReference type="Rhea" id="RHEA-COMP:11605"/>
        <dbReference type="ChEBI" id="CHEBI:15378"/>
        <dbReference type="ChEBI" id="CHEBI:30013"/>
        <dbReference type="ChEBI" id="CHEBI:30616"/>
        <dbReference type="ChEBI" id="CHEBI:61977"/>
        <dbReference type="ChEBI" id="CHEBI:456216"/>
    </reaction>
</comment>
<dbReference type="AlphaFoldDB" id="A0AAN7FNR2"/>
<name>A0AAN7FNR2_QUERU</name>
<keyword evidence="5 15" id="KW-0732">Signal</keyword>
<dbReference type="FunFam" id="3.30.200.20:FF:000043">
    <property type="entry name" value="Wall-associated receptor kinase 2"/>
    <property type="match status" value="1"/>
</dbReference>
<evidence type="ECO:0000256" key="10">
    <source>
        <dbReference type="ARBA" id="ARBA00023136"/>
    </source>
</evidence>
<dbReference type="GO" id="GO:0005886">
    <property type="term" value="C:plasma membrane"/>
    <property type="evidence" value="ECO:0007669"/>
    <property type="project" value="TreeGrafter"/>
</dbReference>
<keyword evidence="9" id="KW-1133">Transmembrane helix</keyword>
<keyword evidence="7" id="KW-0418">Kinase</keyword>
<dbReference type="GO" id="GO:0007166">
    <property type="term" value="P:cell surface receptor signaling pathway"/>
    <property type="evidence" value="ECO:0007669"/>
    <property type="project" value="InterPro"/>
</dbReference>
<keyword evidence="2" id="KW-0723">Serine/threonine-protein kinase</keyword>
<protein>
    <recommendedName>
        <fullName evidence="16">Protein kinase domain-containing protein</fullName>
    </recommendedName>
</protein>
<sequence>MALQFVITINFLFLLTFGLAEAAPIAQSQDCVTTCGNVTSIPYPFGIGSAGCYMDEWFEIVCNETGAFLKKINMEVLKISINGIDDGESNTVLVKSSAISSNSTGCSGISSDDGGVNIKGSPFVFSDYSNTFVSAGCNNSVSMVGTDPMVVGCKSHCDRSLINEEDGFCSGFECCNTKLPKSGLQLFNVDFRSSATDNKKFQEECRYALLGDNRWVLSFKNGPFPTDFVPVVLAWRIYNWTNNSKEMLDSFNNRLDFECKIYPTGKYRLPFMISGYDHFIPDDFLSFSCVCGRGYEGNPYLSTGCEGICTSVGGLSLLIFTWWSYKAIKKRNEINLKNKFFKKNGGLLLQQQLHSSENNVQITKLFTTEELEKATDKFNESRILGKGGQGTVYKGMLIDGRIVAIKKCNTVDQGNLEQFINEIIILSQINHRNAVKLLGCCLETEVPLLVYEFISNGTLFQYLHEECEDFPLTWDRRLRIASEVAGALSYLHSAASLPIYHRDIKSTNILLDDKYRAKIADFGTSRSVAIEKTHLTTLVYGTFGYLDPEYFQTSQLTEKSDVYSFGVILAELLTGEKPISSMRTNERKSLATYFILSMEKNSLFDILDDQVKKNGNEKDIKVVANLAKRCLDLNGRRRPTMGNVTKEIEEARKLKSYIHNLQILKPGKMDQGGDVAVYVNWNYSCLYSV</sequence>
<keyword evidence="6" id="KW-0547">Nucleotide-binding</keyword>
<dbReference type="InterPro" id="IPR025287">
    <property type="entry name" value="WAK_GUB"/>
</dbReference>
<dbReference type="GO" id="GO:0004674">
    <property type="term" value="F:protein serine/threonine kinase activity"/>
    <property type="evidence" value="ECO:0007669"/>
    <property type="project" value="UniProtKB-KW"/>
</dbReference>
<keyword evidence="8" id="KW-0067">ATP-binding</keyword>
<dbReference type="CDD" id="cd14066">
    <property type="entry name" value="STKc_IRAK"/>
    <property type="match status" value="1"/>
</dbReference>
<keyword evidence="12" id="KW-0325">Glycoprotein</keyword>
<accession>A0AAN7FNR2</accession>
<dbReference type="PANTHER" id="PTHR27005">
    <property type="entry name" value="WALL-ASSOCIATED RECEPTOR KINASE-LIKE 21"/>
    <property type="match status" value="1"/>
</dbReference>
<evidence type="ECO:0000259" key="16">
    <source>
        <dbReference type="PROSITE" id="PS50011"/>
    </source>
</evidence>
<comment type="caution">
    <text evidence="17">The sequence shown here is derived from an EMBL/GenBank/DDBJ whole genome shotgun (WGS) entry which is preliminary data.</text>
</comment>
<dbReference type="PROSITE" id="PS50011">
    <property type="entry name" value="PROTEIN_KINASE_DOM"/>
    <property type="match status" value="1"/>
</dbReference>
<evidence type="ECO:0000256" key="1">
    <source>
        <dbReference type="ARBA" id="ARBA00004479"/>
    </source>
</evidence>
<feature type="signal peptide" evidence="15">
    <location>
        <begin position="1"/>
        <end position="22"/>
    </location>
</feature>
<keyword evidence="4" id="KW-0812">Transmembrane</keyword>
<dbReference type="PANTHER" id="PTHR27005:SF515">
    <property type="entry name" value="WALL-ASSOCIATED RECEPTOR KINASE-LIKE 10-RELATED"/>
    <property type="match status" value="1"/>
</dbReference>
<evidence type="ECO:0000256" key="14">
    <source>
        <dbReference type="ARBA" id="ARBA00047951"/>
    </source>
</evidence>
<dbReference type="Gene3D" id="1.10.510.10">
    <property type="entry name" value="Transferase(Phosphotransferase) domain 1"/>
    <property type="match status" value="1"/>
</dbReference>
<evidence type="ECO:0000256" key="3">
    <source>
        <dbReference type="ARBA" id="ARBA00022679"/>
    </source>
</evidence>
<dbReference type="Pfam" id="PF00069">
    <property type="entry name" value="Pkinase"/>
    <property type="match status" value="1"/>
</dbReference>
<dbReference type="InterPro" id="IPR013695">
    <property type="entry name" value="WAK"/>
</dbReference>
<dbReference type="Proteomes" id="UP001324115">
    <property type="component" value="Unassembled WGS sequence"/>
</dbReference>
<keyword evidence="18" id="KW-1185">Reference proteome</keyword>
<evidence type="ECO:0000256" key="8">
    <source>
        <dbReference type="ARBA" id="ARBA00022840"/>
    </source>
</evidence>
<keyword evidence="10" id="KW-0472">Membrane</keyword>
<keyword evidence="3" id="KW-0808">Transferase</keyword>
<proteinExistence type="predicted"/>
<evidence type="ECO:0000256" key="7">
    <source>
        <dbReference type="ARBA" id="ARBA00022777"/>
    </source>
</evidence>
<evidence type="ECO:0000256" key="13">
    <source>
        <dbReference type="ARBA" id="ARBA00047558"/>
    </source>
</evidence>
<evidence type="ECO:0000256" key="15">
    <source>
        <dbReference type="SAM" id="SignalP"/>
    </source>
</evidence>
<reference evidence="17 18" key="1">
    <citation type="journal article" date="2023" name="G3 (Bethesda)">
        <title>A haplotype-resolved chromosome-scale genome for Quercus rubra L. provides insights into the genetics of adaptive traits for red oak species.</title>
        <authorList>
            <person name="Kapoor B."/>
            <person name="Jenkins J."/>
            <person name="Schmutz J."/>
            <person name="Zhebentyayeva T."/>
            <person name="Kuelheim C."/>
            <person name="Coggeshall M."/>
            <person name="Heim C."/>
            <person name="Lasky J.R."/>
            <person name="Leites L."/>
            <person name="Islam-Faridi N."/>
            <person name="Romero-Severson J."/>
            <person name="DeLeo V.L."/>
            <person name="Lucas S.M."/>
            <person name="Lazic D."/>
            <person name="Gailing O."/>
            <person name="Carlson J."/>
            <person name="Staton M."/>
        </authorList>
    </citation>
    <scope>NUCLEOTIDE SEQUENCE [LARGE SCALE GENOMIC DNA]</scope>
    <source>
        <strain evidence="17">Pseudo-F2</strain>
    </source>
</reference>
<evidence type="ECO:0000256" key="6">
    <source>
        <dbReference type="ARBA" id="ARBA00022741"/>
    </source>
</evidence>
<evidence type="ECO:0000256" key="4">
    <source>
        <dbReference type="ARBA" id="ARBA00022692"/>
    </source>
</evidence>
<dbReference type="Pfam" id="PF08488">
    <property type="entry name" value="WAK"/>
    <property type="match status" value="1"/>
</dbReference>
<organism evidence="17 18">
    <name type="scientific">Quercus rubra</name>
    <name type="common">Northern red oak</name>
    <name type="synonym">Quercus borealis</name>
    <dbReference type="NCBI Taxonomy" id="3512"/>
    <lineage>
        <taxon>Eukaryota</taxon>
        <taxon>Viridiplantae</taxon>
        <taxon>Streptophyta</taxon>
        <taxon>Embryophyta</taxon>
        <taxon>Tracheophyta</taxon>
        <taxon>Spermatophyta</taxon>
        <taxon>Magnoliopsida</taxon>
        <taxon>eudicotyledons</taxon>
        <taxon>Gunneridae</taxon>
        <taxon>Pentapetalae</taxon>
        <taxon>rosids</taxon>
        <taxon>fabids</taxon>
        <taxon>Fagales</taxon>
        <taxon>Fagaceae</taxon>
        <taxon>Quercus</taxon>
    </lineage>
</organism>
<evidence type="ECO:0000256" key="5">
    <source>
        <dbReference type="ARBA" id="ARBA00022729"/>
    </source>
</evidence>
<dbReference type="Gene3D" id="3.30.200.20">
    <property type="entry name" value="Phosphorylase Kinase, domain 1"/>
    <property type="match status" value="1"/>
</dbReference>